<comment type="caution">
    <text evidence="1">The sequence shown here is derived from an EMBL/GenBank/DDBJ whole genome shotgun (WGS) entry which is preliminary data.</text>
</comment>
<accession>A0A7X3IJ18</accession>
<name>A0A7X3IJ18_9BACL</name>
<proteinExistence type="predicted"/>
<evidence type="ECO:0000313" key="1">
    <source>
        <dbReference type="EMBL" id="MWV44883.1"/>
    </source>
</evidence>
<dbReference type="AlphaFoldDB" id="A0A7X3IJ18"/>
<evidence type="ECO:0000313" key="2">
    <source>
        <dbReference type="Proteomes" id="UP000460318"/>
    </source>
</evidence>
<organism evidence="1 2">
    <name type="scientific">Paenibacillus dendrobii</name>
    <dbReference type="NCBI Taxonomy" id="2691084"/>
    <lineage>
        <taxon>Bacteria</taxon>
        <taxon>Bacillati</taxon>
        <taxon>Bacillota</taxon>
        <taxon>Bacilli</taxon>
        <taxon>Bacillales</taxon>
        <taxon>Paenibacillaceae</taxon>
        <taxon>Paenibacillus</taxon>
    </lineage>
</organism>
<gene>
    <name evidence="1" type="ORF">GRF59_14775</name>
</gene>
<protein>
    <submittedName>
        <fullName evidence="1">Uncharacterized protein</fullName>
    </submittedName>
</protein>
<dbReference type="EMBL" id="WUBI01000002">
    <property type="protein sequence ID" value="MWV44883.1"/>
    <property type="molecule type" value="Genomic_DNA"/>
</dbReference>
<dbReference type="RefSeq" id="WP_160498494.1">
    <property type="nucleotide sequence ID" value="NZ_WUBI01000002.1"/>
</dbReference>
<dbReference type="Proteomes" id="UP000460318">
    <property type="component" value="Unassembled WGS sequence"/>
</dbReference>
<reference evidence="1 2" key="1">
    <citation type="submission" date="2019-12" db="EMBL/GenBank/DDBJ databases">
        <title>Paenibacillus sp. nov., an endophytic bacterium isolated from the stem of Dendrobium.</title>
        <authorList>
            <person name="Zhao R."/>
        </authorList>
    </citation>
    <scope>NUCLEOTIDE SEQUENCE [LARGE SCALE GENOMIC DNA]</scope>
    <source>
        <strain evidence="1 2">HJL G12</strain>
    </source>
</reference>
<sequence length="53" mass="5986">MKSNDYEEIVEIFIREHFTRNDAEQLAKSVLAFVNAAELDDGQMSSCSCSREG</sequence>
<keyword evidence="2" id="KW-1185">Reference proteome</keyword>